<feature type="transmembrane region" description="Helical" evidence="6">
    <location>
        <begin position="94"/>
        <end position="113"/>
    </location>
</feature>
<evidence type="ECO:0000256" key="3">
    <source>
        <dbReference type="ARBA" id="ARBA00022692"/>
    </source>
</evidence>
<dbReference type="Proteomes" id="UP000603912">
    <property type="component" value="Unassembled WGS sequence"/>
</dbReference>
<dbReference type="PANTHER" id="PTHR32322:SF2">
    <property type="entry name" value="EAMA DOMAIN-CONTAINING PROTEIN"/>
    <property type="match status" value="1"/>
</dbReference>
<evidence type="ECO:0000259" key="7">
    <source>
        <dbReference type="Pfam" id="PF00892"/>
    </source>
</evidence>
<dbReference type="PANTHER" id="PTHR32322">
    <property type="entry name" value="INNER MEMBRANE TRANSPORTER"/>
    <property type="match status" value="1"/>
</dbReference>
<feature type="transmembrane region" description="Helical" evidence="6">
    <location>
        <begin position="186"/>
        <end position="206"/>
    </location>
</feature>
<evidence type="ECO:0000256" key="2">
    <source>
        <dbReference type="ARBA" id="ARBA00007362"/>
    </source>
</evidence>
<gene>
    <name evidence="8" type="ORF">GCM10007036_45800</name>
</gene>
<evidence type="ECO:0000256" key="1">
    <source>
        <dbReference type="ARBA" id="ARBA00004141"/>
    </source>
</evidence>
<feature type="transmembrane region" description="Helical" evidence="6">
    <location>
        <begin position="273"/>
        <end position="290"/>
    </location>
</feature>
<feature type="transmembrane region" description="Helical" evidence="6">
    <location>
        <begin position="125"/>
        <end position="143"/>
    </location>
</feature>
<feature type="domain" description="EamA" evidence="7">
    <location>
        <begin position="13"/>
        <end position="139"/>
    </location>
</feature>
<keyword evidence="5 6" id="KW-0472">Membrane</keyword>
<accession>A0A917MJS8</accession>
<dbReference type="InterPro" id="IPR050638">
    <property type="entry name" value="AA-Vitamin_Transporters"/>
</dbReference>
<sequence length="293" mass="30378">MSPSLLRAAPAVFVLIWSTGWISARYGAPYADPLTFLAIRFAIAGALVSLIARLAGAPWPASRREALHAMASGVLLHAIYLGGVWWAIAHGLPTGVSGLIAAVQPIMTAFLAPTLIGEKISGRQWIGIALGFVGIALVLQPKLTGVDAAGLSAVAAPIVVNLVGMVGVTLGSFYQKRFVATGDLRTITALQYAGAFLAVAPAALLLEPMRVEWNLQVVLTMAWSVVALSLGAIGLLLLLIRNGAVSRAAALIYLVPPTVAIEAFLLFGETLSPVQVVGMVVTSAGVALATRKS</sequence>
<name>A0A917MJS8_9HYPH</name>
<feature type="transmembrane region" description="Helical" evidence="6">
    <location>
        <begin position="67"/>
        <end position="88"/>
    </location>
</feature>
<keyword evidence="9" id="KW-1185">Reference proteome</keyword>
<dbReference type="InterPro" id="IPR000620">
    <property type="entry name" value="EamA_dom"/>
</dbReference>
<feature type="domain" description="EamA" evidence="7">
    <location>
        <begin position="162"/>
        <end position="290"/>
    </location>
</feature>
<feature type="transmembrane region" description="Helical" evidence="6">
    <location>
        <begin position="149"/>
        <end position="174"/>
    </location>
</feature>
<comment type="similarity">
    <text evidence="2">Belongs to the EamA transporter family.</text>
</comment>
<evidence type="ECO:0000256" key="6">
    <source>
        <dbReference type="SAM" id="Phobius"/>
    </source>
</evidence>
<reference evidence="8" key="1">
    <citation type="journal article" date="2014" name="Int. J. Syst. Evol. Microbiol.">
        <title>Complete genome sequence of Corynebacterium casei LMG S-19264T (=DSM 44701T), isolated from a smear-ripened cheese.</title>
        <authorList>
            <consortium name="US DOE Joint Genome Institute (JGI-PGF)"/>
            <person name="Walter F."/>
            <person name="Albersmeier A."/>
            <person name="Kalinowski J."/>
            <person name="Ruckert C."/>
        </authorList>
    </citation>
    <scope>NUCLEOTIDE SEQUENCE</scope>
    <source>
        <strain evidence="8">CGMCC 1.12214</strain>
    </source>
</reference>
<reference evidence="8" key="2">
    <citation type="submission" date="2020-09" db="EMBL/GenBank/DDBJ databases">
        <authorList>
            <person name="Sun Q."/>
            <person name="Zhou Y."/>
        </authorList>
    </citation>
    <scope>NUCLEOTIDE SEQUENCE</scope>
    <source>
        <strain evidence="8">CGMCC 1.12214</strain>
    </source>
</reference>
<organism evidence="8 9">
    <name type="scientific">Alsobacter metallidurans</name>
    <dbReference type="NCBI Taxonomy" id="340221"/>
    <lineage>
        <taxon>Bacteria</taxon>
        <taxon>Pseudomonadati</taxon>
        <taxon>Pseudomonadota</taxon>
        <taxon>Alphaproteobacteria</taxon>
        <taxon>Hyphomicrobiales</taxon>
        <taxon>Alsobacteraceae</taxon>
        <taxon>Alsobacter</taxon>
    </lineage>
</organism>
<evidence type="ECO:0000256" key="5">
    <source>
        <dbReference type="ARBA" id="ARBA00023136"/>
    </source>
</evidence>
<dbReference type="AlphaFoldDB" id="A0A917MJS8"/>
<evidence type="ECO:0000313" key="8">
    <source>
        <dbReference type="EMBL" id="GGH33289.1"/>
    </source>
</evidence>
<evidence type="ECO:0000256" key="4">
    <source>
        <dbReference type="ARBA" id="ARBA00022989"/>
    </source>
</evidence>
<keyword evidence="3 6" id="KW-0812">Transmembrane</keyword>
<feature type="transmembrane region" description="Helical" evidence="6">
    <location>
        <begin position="250"/>
        <end position="267"/>
    </location>
</feature>
<comment type="caution">
    <text evidence="8">The sequence shown here is derived from an EMBL/GenBank/DDBJ whole genome shotgun (WGS) entry which is preliminary data.</text>
</comment>
<dbReference type="RefSeq" id="WP_188520121.1">
    <property type="nucleotide sequence ID" value="NZ_BMES01000003.1"/>
</dbReference>
<dbReference type="GO" id="GO:0016020">
    <property type="term" value="C:membrane"/>
    <property type="evidence" value="ECO:0007669"/>
    <property type="project" value="UniProtKB-SubCell"/>
</dbReference>
<feature type="transmembrane region" description="Helical" evidence="6">
    <location>
        <begin position="218"/>
        <end position="238"/>
    </location>
</feature>
<proteinExistence type="inferred from homology"/>
<feature type="transmembrane region" description="Helical" evidence="6">
    <location>
        <begin position="37"/>
        <end position="55"/>
    </location>
</feature>
<dbReference type="Pfam" id="PF00892">
    <property type="entry name" value="EamA"/>
    <property type="match status" value="2"/>
</dbReference>
<dbReference type="SUPFAM" id="SSF103481">
    <property type="entry name" value="Multidrug resistance efflux transporter EmrE"/>
    <property type="match status" value="2"/>
</dbReference>
<comment type="subcellular location">
    <subcellularLocation>
        <location evidence="1">Membrane</location>
        <topology evidence="1">Multi-pass membrane protein</topology>
    </subcellularLocation>
</comment>
<dbReference type="InterPro" id="IPR037185">
    <property type="entry name" value="EmrE-like"/>
</dbReference>
<keyword evidence="4 6" id="KW-1133">Transmembrane helix</keyword>
<dbReference type="EMBL" id="BMES01000003">
    <property type="protein sequence ID" value="GGH33289.1"/>
    <property type="molecule type" value="Genomic_DNA"/>
</dbReference>
<evidence type="ECO:0000313" key="9">
    <source>
        <dbReference type="Proteomes" id="UP000603912"/>
    </source>
</evidence>
<protein>
    <submittedName>
        <fullName evidence="8">Membrane protein</fullName>
    </submittedName>
</protein>